<accession>G2E5M8</accession>
<name>G2E5M8_9GAMM</name>
<dbReference type="STRING" id="765913.ThidrDRAFT_3591"/>
<keyword evidence="2" id="KW-1185">Reference proteome</keyword>
<dbReference type="AlphaFoldDB" id="G2E5M8"/>
<dbReference type="RefSeq" id="WP_007042304.1">
    <property type="nucleotide sequence ID" value="NZ_AFWT01000033.1"/>
</dbReference>
<evidence type="ECO:0000313" key="2">
    <source>
        <dbReference type="Proteomes" id="UP000004200"/>
    </source>
</evidence>
<dbReference type="Proteomes" id="UP000004200">
    <property type="component" value="Unassembled WGS sequence"/>
</dbReference>
<comment type="caution">
    <text evidence="1">The sequence shown here is derived from an EMBL/GenBank/DDBJ whole genome shotgun (WGS) entry which is preliminary data.</text>
</comment>
<dbReference type="PATRIC" id="fig|765913.3.peg.3658"/>
<reference evidence="1 2" key="1">
    <citation type="submission" date="2011-06" db="EMBL/GenBank/DDBJ databases">
        <title>The draft genome of Thiorhodococcus drewsii AZ1.</title>
        <authorList>
            <consortium name="US DOE Joint Genome Institute (JGI-PGF)"/>
            <person name="Lucas S."/>
            <person name="Han J."/>
            <person name="Lapidus A."/>
            <person name="Cheng J.-F."/>
            <person name="Goodwin L."/>
            <person name="Pitluck S."/>
            <person name="Peters L."/>
            <person name="Land M.L."/>
            <person name="Hauser L."/>
            <person name="Vogl K."/>
            <person name="Liu Z."/>
            <person name="Imhoff J."/>
            <person name="Thiel V."/>
            <person name="Frigaard N.-U."/>
            <person name="Bryant D.A."/>
            <person name="Woyke T.J."/>
        </authorList>
    </citation>
    <scope>NUCLEOTIDE SEQUENCE [LARGE SCALE GENOMIC DNA]</scope>
    <source>
        <strain evidence="1 2">AZ1</strain>
    </source>
</reference>
<evidence type="ECO:0000313" key="1">
    <source>
        <dbReference type="EMBL" id="EGV28599.1"/>
    </source>
</evidence>
<proteinExistence type="predicted"/>
<dbReference type="eggNOG" id="ENOG502ZAA2">
    <property type="taxonomic scope" value="Bacteria"/>
</dbReference>
<gene>
    <name evidence="1" type="ORF">ThidrDRAFT_3591</name>
</gene>
<organism evidence="1 2">
    <name type="scientific">Thiorhodococcus drewsii AZ1</name>
    <dbReference type="NCBI Taxonomy" id="765913"/>
    <lineage>
        <taxon>Bacteria</taxon>
        <taxon>Pseudomonadati</taxon>
        <taxon>Pseudomonadota</taxon>
        <taxon>Gammaproteobacteria</taxon>
        <taxon>Chromatiales</taxon>
        <taxon>Chromatiaceae</taxon>
        <taxon>Thiorhodococcus</taxon>
    </lineage>
</organism>
<sequence>MRDAIADLPSPDDLHTDFYDRTRMADWVNEYPGEVLWVRQQLGQTLAGWRPYGNWSHAPDDANSVYIIDETARLRDQTHPQDGMISIIDGITRLRSRLAAPGGIVRLTGLSGTGKTRLLEALFDPNIGEQPLDPSLAIYADIGHESPEPRPSQLATQLTAEGRRAILLMDNCPSATHDAIAQQCQSSPVLSLITVDLDIQDDITEGTDVFRLLNASESVIKGLLDQRYPALPEPVRWRIAVFSGGNARVALLIAHSVSPDTNLADLGNEGMFRRLFHQRNQADAGLLQAAEALALVYSFDGETLDSDQTEITLLAGLAGLDSRTLYRSVAELKRRDIIQCRGRWRAILPQPLANWLAKRALENQPALGIADRFWSYGNPRLLRSFAHRLSYLHDSPEARRIAEAWLSATGPLVRLREIASSSIDPRHDLIEYMAAVNPTAVLSAFDQFTMNASLDELGPQSCWHCKPWVFLLRKIAWFPELFQTAVRVLVRFVWAGRDTHGALTNANQLEELFWLRLSGTKADASQRLAALEELLFSADEPAQELGMIALRGMLRSGYFSGSVDCGFGGYPIDEGWQPADATERRDWYLGALAIAKRLAFADSPRRAEARKAIADHFRDLWCFEALFDELEALAQEINAQDYWPEGWLAVRHTIALDADRMDATLLDRLRKLEERLVPTDRWARFRAYVMQPLHKILDTEHGDDADGYAQASEAAVEEARQLGREIAETQDFPASVWNDLFSPAAHQASWVGEGYAEAVAAISEGWASLVERYGASKQDSRNSALMGGFLRKSAEMDRTSVERFLDEAVSDPVLGPVFPFLQLQAGIEGGAVRRLIESAEGGLAQPRAYWGLVFGRTTENIPAEDLARLILSIASSTDGLAIAGNILCHHFRHKHEDELSWDTSLLECGRKLLREHPLDQQDDTAIYHLTEIAKVCLPGEEGVQDAHQASRRILEMTTDRYRDWRTLRPLVSILLELHPLTVLDCWLGGRDDPRWLQWMSSSGHLDRNNPLSKVPTAILLDWAHAAPETRFPRLATVVTAFEKVDGIANFSQTTLSLLQEAPDRSAVLEALAPQFRPNSFGSRADLLEERRSLILPFLDDEDVWVAGAALEIERTLQDEIAFEREREGNRDERFE</sequence>
<dbReference type="EMBL" id="AFWT01000033">
    <property type="protein sequence ID" value="EGV28599.1"/>
    <property type="molecule type" value="Genomic_DNA"/>
</dbReference>
<dbReference type="OrthoDB" id="556502at2"/>
<protein>
    <submittedName>
        <fullName evidence="1">Uncharacterized protein</fullName>
    </submittedName>
</protein>